<comment type="caution">
    <text evidence="2">The sequence shown here is derived from an EMBL/GenBank/DDBJ whole genome shotgun (WGS) entry which is preliminary data.</text>
</comment>
<dbReference type="SUPFAM" id="SSF53474">
    <property type="entry name" value="alpha/beta-Hydrolases"/>
    <property type="match status" value="2"/>
</dbReference>
<feature type="region of interest" description="Disordered" evidence="1">
    <location>
        <begin position="821"/>
        <end position="856"/>
    </location>
</feature>
<evidence type="ECO:0000313" key="2">
    <source>
        <dbReference type="EMBL" id="KAF8669104.1"/>
    </source>
</evidence>
<proteinExistence type="predicted"/>
<dbReference type="AlphaFoldDB" id="A0A835E6I0"/>
<dbReference type="PANTHER" id="PTHR31479:SF15">
    <property type="entry name" value="FUNGAL LIPASE-LIKE DOMAIN-CONTAINING PROTEIN"/>
    <property type="match status" value="1"/>
</dbReference>
<evidence type="ECO:0000313" key="3">
    <source>
        <dbReference type="Proteomes" id="UP000636709"/>
    </source>
</evidence>
<dbReference type="PANTHER" id="PTHR31479">
    <property type="entry name" value="ALPHA/BETA-HYDROLASES SUPERFAMILY PROTEIN"/>
    <property type="match status" value="1"/>
</dbReference>
<gene>
    <name evidence="2" type="ORF">HU200_051428</name>
</gene>
<dbReference type="InterPro" id="IPR029058">
    <property type="entry name" value="AB_hydrolase_fold"/>
</dbReference>
<reference evidence="2" key="1">
    <citation type="submission" date="2020-07" db="EMBL/GenBank/DDBJ databases">
        <title>Genome sequence and genetic diversity analysis of an under-domesticated orphan crop, white fonio (Digitaria exilis).</title>
        <authorList>
            <person name="Bennetzen J.L."/>
            <person name="Chen S."/>
            <person name="Ma X."/>
            <person name="Wang X."/>
            <person name="Yssel A.E.J."/>
            <person name="Chaluvadi S.R."/>
            <person name="Johnson M."/>
            <person name="Gangashetty P."/>
            <person name="Hamidou F."/>
            <person name="Sanogo M.D."/>
            <person name="Zwaenepoel A."/>
            <person name="Wallace J."/>
            <person name="Van De Peer Y."/>
            <person name="Van Deynze A."/>
        </authorList>
    </citation>
    <scope>NUCLEOTIDE SEQUENCE</scope>
    <source>
        <tissue evidence="2">Leaves</tissue>
    </source>
</reference>
<accession>A0A835E6I0</accession>
<dbReference type="Gene3D" id="3.40.50.1820">
    <property type="entry name" value="alpha/beta hydrolase"/>
    <property type="match status" value="1"/>
</dbReference>
<evidence type="ECO:0008006" key="4">
    <source>
        <dbReference type="Google" id="ProtNLM"/>
    </source>
</evidence>
<evidence type="ECO:0000256" key="1">
    <source>
        <dbReference type="SAM" id="MobiDB-lite"/>
    </source>
</evidence>
<organism evidence="2 3">
    <name type="scientific">Digitaria exilis</name>
    <dbReference type="NCBI Taxonomy" id="1010633"/>
    <lineage>
        <taxon>Eukaryota</taxon>
        <taxon>Viridiplantae</taxon>
        <taxon>Streptophyta</taxon>
        <taxon>Embryophyta</taxon>
        <taxon>Tracheophyta</taxon>
        <taxon>Spermatophyta</taxon>
        <taxon>Magnoliopsida</taxon>
        <taxon>Liliopsida</taxon>
        <taxon>Poales</taxon>
        <taxon>Poaceae</taxon>
        <taxon>PACMAD clade</taxon>
        <taxon>Panicoideae</taxon>
        <taxon>Panicodae</taxon>
        <taxon>Paniceae</taxon>
        <taxon>Anthephorinae</taxon>
        <taxon>Digitaria</taxon>
    </lineage>
</organism>
<name>A0A835E6I0_9POAL</name>
<dbReference type="OrthoDB" id="584477at2759"/>
<dbReference type="EMBL" id="JACEFO010002272">
    <property type="protein sequence ID" value="KAF8669104.1"/>
    <property type="molecule type" value="Genomic_DNA"/>
</dbReference>
<keyword evidence="3" id="KW-1185">Reference proteome</keyword>
<dbReference type="Proteomes" id="UP000636709">
    <property type="component" value="Unassembled WGS sequence"/>
</dbReference>
<protein>
    <recommendedName>
        <fullName evidence="4">Fungal lipase-like domain-containing protein</fullName>
    </recommendedName>
</protein>
<sequence>MTFRDSDEHRRCVAACIVNGIYIMESDEPSLAPAWWESFGFRLLGAPLTFKCECVLCLTKTKLFAHRPCSIYGAILEHVMSPPGAPRRHPSAPRYVVAFRGTMPRHPGDMHLNLKILVNKQRACGRFRDARDKVAVFLDSIAAAAAPNGRSDAVWLAGHSLGASIALDVGRDMMARRNNGWWNLPAFLFNPPQVSLAPSMLPHTLRRVAKGVIYPTSYAAKAALGTTVLRTHERDMDTLFDTLAPWVPELYVHERDVICQGFIDYFEQRHKMLNRWFRPVAEVAMKLSLRDMIISLSTSGTESGEDQRVRPHLLPSARLWKNSSYHDAHGLEQWWRPDRELRLSSRLAVRAFHQPLVVSVVVADLTKSSLAPKSAACNDIPPLGVVRFPLPDGKVGRTDCDPIHALLDELLVLVVARGLPAVIFSSGFRDSNEHRRCIAACMVRGTYVMESDRAKRTHGTSRALAPAWWESFGFRLRDVREDVLDCECDCLFCRNRFKFGSPHWSIYGAILERVPTAQDWRHPPSPAAPRFIVAFRGTMRPWHRGDTFLNLELLVNRQHACRRFCHARRKVGELVAYYGGGGGAVWLAGHSLGASVALDVGRDMATKGCYLPTFLFNPPQVSMAPLLNMLRVPEVAKRFMYRVGCKVKAKLGARTTKMVTLERKMEEQFEQLAPWVPELYVHERDLISRGFIDYFEQRQNMLDYYGSSQVALLGTRLSLRDMLLFLHAEDKEEKPAVQPHLLPSARLWKTSMQGHKHGLNHLILCREPNVGLTAKTPFAESQAKQHSAKQTLSAKVMFAESSGGKLTAQGQLSPKEIFAERSKRRALGKQARGTGVRPPYDGESARLTAKSLDPVW</sequence>